<dbReference type="InterPro" id="IPR002528">
    <property type="entry name" value="MATE_fam"/>
</dbReference>
<feature type="transmembrane region" description="Helical" evidence="8">
    <location>
        <begin position="156"/>
        <end position="176"/>
    </location>
</feature>
<dbReference type="CDD" id="cd13138">
    <property type="entry name" value="MATE_yoeA_like"/>
    <property type="match status" value="1"/>
</dbReference>
<evidence type="ECO:0000256" key="6">
    <source>
        <dbReference type="ARBA" id="ARBA00023136"/>
    </source>
</evidence>
<proteinExistence type="predicted"/>
<feature type="region of interest" description="Disordered" evidence="7">
    <location>
        <begin position="1"/>
        <end position="26"/>
    </location>
</feature>
<feature type="transmembrane region" description="Helical" evidence="8">
    <location>
        <begin position="273"/>
        <end position="291"/>
    </location>
</feature>
<dbReference type="PANTHER" id="PTHR43549">
    <property type="entry name" value="MULTIDRUG RESISTANCE PROTEIN YPNP-RELATED"/>
    <property type="match status" value="1"/>
</dbReference>
<evidence type="ECO:0000256" key="4">
    <source>
        <dbReference type="ARBA" id="ARBA00022692"/>
    </source>
</evidence>
<keyword evidence="3" id="KW-1003">Cell membrane</keyword>
<feature type="transmembrane region" description="Helical" evidence="8">
    <location>
        <begin position="215"/>
        <end position="240"/>
    </location>
</feature>
<evidence type="ECO:0000256" key="7">
    <source>
        <dbReference type="SAM" id="MobiDB-lite"/>
    </source>
</evidence>
<organism evidence="9 10">
    <name type="scientific">Novosphingobium album</name>
    <name type="common">ex Liu et al. 2023</name>
    <dbReference type="NCBI Taxonomy" id="3031130"/>
    <lineage>
        <taxon>Bacteria</taxon>
        <taxon>Pseudomonadati</taxon>
        <taxon>Pseudomonadota</taxon>
        <taxon>Alphaproteobacteria</taxon>
        <taxon>Sphingomonadales</taxon>
        <taxon>Sphingomonadaceae</taxon>
        <taxon>Novosphingobium</taxon>
    </lineage>
</organism>
<comment type="caution">
    <text evidence="9">The sequence shown here is derived from an EMBL/GenBank/DDBJ whole genome shotgun (WGS) entry which is preliminary data.</text>
</comment>
<protein>
    <submittedName>
        <fullName evidence="9">MATE family efflux transporter</fullName>
    </submittedName>
</protein>
<dbReference type="EMBL" id="JARESE010000044">
    <property type="protein sequence ID" value="MDE8652639.1"/>
    <property type="molecule type" value="Genomic_DNA"/>
</dbReference>
<feature type="transmembrane region" description="Helical" evidence="8">
    <location>
        <begin position="115"/>
        <end position="136"/>
    </location>
</feature>
<dbReference type="InterPro" id="IPR052031">
    <property type="entry name" value="Membrane_Transporter-Flippase"/>
</dbReference>
<accession>A0ABT5WRG3</accession>
<evidence type="ECO:0000256" key="5">
    <source>
        <dbReference type="ARBA" id="ARBA00022989"/>
    </source>
</evidence>
<feature type="transmembrane region" description="Helical" evidence="8">
    <location>
        <begin position="311"/>
        <end position="333"/>
    </location>
</feature>
<reference evidence="9 10" key="1">
    <citation type="submission" date="2023-03" db="EMBL/GenBank/DDBJ databases">
        <title>NovoSphingobium album sp. nov. isolated from polycyclic aromatic hydrocarbons- and heavy-metal polluted soil.</title>
        <authorList>
            <person name="Liu Z."/>
            <person name="Wang K."/>
        </authorList>
    </citation>
    <scope>NUCLEOTIDE SEQUENCE [LARGE SCALE GENOMIC DNA]</scope>
    <source>
        <strain evidence="9 10">H3SJ31-1</strain>
    </source>
</reference>
<gene>
    <name evidence="9" type="ORF">PYV00_13090</name>
</gene>
<keyword evidence="6 8" id="KW-0472">Membrane</keyword>
<keyword evidence="2" id="KW-0813">Transport</keyword>
<keyword evidence="10" id="KW-1185">Reference proteome</keyword>
<dbReference type="PIRSF" id="PIRSF006603">
    <property type="entry name" value="DinF"/>
    <property type="match status" value="1"/>
</dbReference>
<name>A0ABT5WRG3_9SPHN</name>
<dbReference type="InterPro" id="IPR048279">
    <property type="entry name" value="MdtK-like"/>
</dbReference>
<evidence type="ECO:0000313" key="10">
    <source>
        <dbReference type="Proteomes" id="UP001216253"/>
    </source>
</evidence>
<keyword evidence="4 8" id="KW-0812">Transmembrane</keyword>
<evidence type="ECO:0000256" key="3">
    <source>
        <dbReference type="ARBA" id="ARBA00022475"/>
    </source>
</evidence>
<feature type="transmembrane region" description="Helical" evidence="8">
    <location>
        <begin position="33"/>
        <end position="50"/>
    </location>
</feature>
<comment type="subcellular location">
    <subcellularLocation>
        <location evidence="1">Cell inner membrane</location>
        <topology evidence="1">Multi-pass membrane protein</topology>
    </subcellularLocation>
</comment>
<feature type="transmembrane region" description="Helical" evidence="8">
    <location>
        <begin position="70"/>
        <end position="94"/>
    </location>
</feature>
<sequence length="478" mass="49854">MTEATPLPAHAASPEPEPARRPAMRGDLTQGPILKTLLLFSIPMLISNVIQTLNGSVNAIWVGRLIGESALAATANANTVMFLLFSAVFGFGMATTVRVGHHFGAGDVAAARGTFGTGLGFCTGIAVLTGVAGWFFAPALLHALSTPEASLAEALAYLRVIFVTMPFGTISIMVSMGMRGTGDSHTPLYAMILTVLLDVALNPLLILGAGPIPSLGIAGSAIATAIANFIGAAAMIVVIYRKDLALRLRGAELGYLIPRSDELRYVVTKGIPMGAQMLLIASAGLVMIGLVNREGLIAAAAYGTSLQLWNYLQMPALAIGSGVSAMVAQNIGAGNHHRVGTITTYGVTSNLVMTGLLALLLVVFDRPLLALFLGGESPAIPLARHIQLICTWSFVLTGATMILVGTMRAYGVVIVPLLVLGASLYGARLGFYALAYPRIGADAVWWAFPAGSIVAMLLSWAAYAWTRREGLSPVRGGA</sequence>
<evidence type="ECO:0000256" key="8">
    <source>
        <dbReference type="SAM" id="Phobius"/>
    </source>
</evidence>
<evidence type="ECO:0000256" key="1">
    <source>
        <dbReference type="ARBA" id="ARBA00004429"/>
    </source>
</evidence>
<feature type="transmembrane region" description="Helical" evidence="8">
    <location>
        <begin position="411"/>
        <end position="431"/>
    </location>
</feature>
<keyword evidence="5 8" id="KW-1133">Transmembrane helix</keyword>
<dbReference type="RefSeq" id="WP_275228719.1">
    <property type="nucleotide sequence ID" value="NZ_JARESE010000044.1"/>
</dbReference>
<evidence type="ECO:0000313" key="9">
    <source>
        <dbReference type="EMBL" id="MDE8652639.1"/>
    </source>
</evidence>
<evidence type="ECO:0000256" key="2">
    <source>
        <dbReference type="ARBA" id="ARBA00022448"/>
    </source>
</evidence>
<dbReference type="NCBIfam" id="TIGR00797">
    <property type="entry name" value="matE"/>
    <property type="match status" value="1"/>
</dbReference>
<feature type="transmembrane region" description="Helical" evidence="8">
    <location>
        <begin position="345"/>
        <end position="364"/>
    </location>
</feature>
<feature type="transmembrane region" description="Helical" evidence="8">
    <location>
        <begin position="443"/>
        <end position="465"/>
    </location>
</feature>
<dbReference type="PANTHER" id="PTHR43549:SF3">
    <property type="entry name" value="MULTIDRUG RESISTANCE PROTEIN YPNP-RELATED"/>
    <property type="match status" value="1"/>
</dbReference>
<feature type="transmembrane region" description="Helical" evidence="8">
    <location>
        <begin position="384"/>
        <end position="404"/>
    </location>
</feature>
<feature type="transmembrane region" description="Helical" evidence="8">
    <location>
        <begin position="188"/>
        <end position="209"/>
    </location>
</feature>
<dbReference type="Pfam" id="PF01554">
    <property type="entry name" value="MatE"/>
    <property type="match status" value="2"/>
</dbReference>
<dbReference type="Proteomes" id="UP001216253">
    <property type="component" value="Unassembled WGS sequence"/>
</dbReference>